<keyword evidence="2" id="KW-0547">Nucleotide-binding</keyword>
<evidence type="ECO:0000256" key="1">
    <source>
        <dbReference type="ARBA" id="ARBA00022737"/>
    </source>
</evidence>
<dbReference type="SUPFAM" id="SSF52540">
    <property type="entry name" value="P-loop containing nucleoside triphosphate hydrolases"/>
    <property type="match status" value="2"/>
</dbReference>
<comment type="caution">
    <text evidence="6">The sequence shown here is derived from an EMBL/GenBank/DDBJ whole genome shotgun (WGS) entry which is preliminary data.</text>
</comment>
<dbReference type="Pfam" id="PF00005">
    <property type="entry name" value="ABC_tran"/>
    <property type="match status" value="2"/>
</dbReference>
<feature type="compositionally biased region" description="Basic and acidic residues" evidence="4">
    <location>
        <begin position="330"/>
        <end position="346"/>
    </location>
</feature>
<evidence type="ECO:0000256" key="3">
    <source>
        <dbReference type="ARBA" id="ARBA00022840"/>
    </source>
</evidence>
<dbReference type="GO" id="GO:0005524">
    <property type="term" value="F:ATP binding"/>
    <property type="evidence" value="ECO:0007669"/>
    <property type="project" value="UniProtKB-KW"/>
</dbReference>
<accession>A0A507EJT7</accession>
<dbReference type="InterPro" id="IPR027417">
    <property type="entry name" value="P-loop_NTPase"/>
</dbReference>
<feature type="region of interest" description="Disordered" evidence="4">
    <location>
        <begin position="321"/>
        <end position="346"/>
    </location>
</feature>
<proteinExistence type="predicted"/>
<sequence length="689" mass="76343">MDEDDAFAHRDLKVKSSYASGAVLVGADGQVTAAIADAIAVTGTLLSPPNSRDVQIEKFSLQAYGRLLVKDSDLTFINGRRYGLIAPNGSGKSTIMHAIACGLVPTPAALDYYLLDREFGPTEMTSLEAVLNINETERECLMDEMTHLLDDPQKNMERLDAIQTRLGDLEVSGEERQALEILRGLGFSDELIATKTKDLSGGWRMRISLARVLFVKPTLMLLDEPTNHLDLEAVVWLEEYLVHNLAGHTLVLTCHSQDTLNEVCTDIIHLYHQKLDYYKGDYNTFTKVRADKTALLTKQAMKNEKKMAAVAQNLTKTGTAAQTQAKAKLKNMEKEQEKKKESNKDLQEELIQDKELTIRFGECGGGLPPPVLKFNDVDFGYDPAKPLFKNMNFGLDLDARIALVGPNGAGKSTLIKLMLGELDPTSGSVERHHHLRIGQFNQHMGDQLDMEVSAVEWLCRHFKDIKPQDMRREVGKFGLTGKSHVVPMKQLSDGQRRRVLFCYLALHTPHMFLMDEPTNALDLETIDALAEAINEYDGGVIFVTHDFRLIDQVAKEIWIVRDGGIEEFEGDIHDYKAALKAKYAQERAEAAAAAALTNGVSDLKLDGAAKKDGKEASSSKKDKKSKKPVEEAAAPPPPADEENGDDAEEEEQSGSKKSKKSSKKSAVDEEDDGSKKEKKSKKSSKKSRE</sequence>
<dbReference type="PROSITE" id="PS00211">
    <property type="entry name" value="ABC_TRANSPORTER_1"/>
    <property type="match status" value="1"/>
</dbReference>
<feature type="region of interest" description="Disordered" evidence="4">
    <location>
        <begin position="608"/>
        <end position="689"/>
    </location>
</feature>
<dbReference type="EMBL" id="QEAP01000605">
    <property type="protein sequence ID" value="TPX63460.1"/>
    <property type="molecule type" value="Genomic_DNA"/>
</dbReference>
<dbReference type="STRING" id="246404.A0A507EJT7"/>
<dbReference type="InterPro" id="IPR003593">
    <property type="entry name" value="AAA+_ATPase"/>
</dbReference>
<evidence type="ECO:0000256" key="2">
    <source>
        <dbReference type="ARBA" id="ARBA00022741"/>
    </source>
</evidence>
<evidence type="ECO:0000259" key="5">
    <source>
        <dbReference type="PROSITE" id="PS50893"/>
    </source>
</evidence>
<dbReference type="PROSITE" id="PS50893">
    <property type="entry name" value="ABC_TRANSPORTER_2"/>
    <property type="match status" value="2"/>
</dbReference>
<dbReference type="GO" id="GO:0016887">
    <property type="term" value="F:ATP hydrolysis activity"/>
    <property type="evidence" value="ECO:0007669"/>
    <property type="project" value="InterPro"/>
</dbReference>
<name>A0A507EJT7_9FUNG</name>
<keyword evidence="3" id="KW-0067">ATP-binding</keyword>
<dbReference type="Proteomes" id="UP000320333">
    <property type="component" value="Unassembled WGS sequence"/>
</dbReference>
<keyword evidence="7" id="KW-1185">Reference proteome</keyword>
<feature type="domain" description="ABC transporter" evidence="5">
    <location>
        <begin position="54"/>
        <end position="297"/>
    </location>
</feature>
<dbReference type="InterPro" id="IPR050611">
    <property type="entry name" value="ABCF"/>
</dbReference>
<dbReference type="InterPro" id="IPR017871">
    <property type="entry name" value="ABC_transporter-like_CS"/>
</dbReference>
<gene>
    <name evidence="6" type="ORF">CcCBS67573_g08668</name>
</gene>
<reference evidence="6 7" key="1">
    <citation type="journal article" date="2019" name="Sci. Rep.">
        <title>Comparative genomics of chytrid fungi reveal insights into the obligate biotrophic and pathogenic lifestyle of Synchytrium endobioticum.</title>
        <authorList>
            <person name="van de Vossenberg B.T.L.H."/>
            <person name="Warris S."/>
            <person name="Nguyen H.D.T."/>
            <person name="van Gent-Pelzer M.P.E."/>
            <person name="Joly D.L."/>
            <person name="van de Geest H.C."/>
            <person name="Bonants P.J.M."/>
            <person name="Smith D.S."/>
            <person name="Levesque C.A."/>
            <person name="van der Lee T.A.J."/>
        </authorList>
    </citation>
    <scope>NUCLEOTIDE SEQUENCE [LARGE SCALE GENOMIC DNA]</scope>
    <source>
        <strain evidence="6 7">CBS 675.73</strain>
    </source>
</reference>
<protein>
    <recommendedName>
        <fullName evidence="5">ABC transporter domain-containing protein</fullName>
    </recommendedName>
</protein>
<dbReference type="Gene3D" id="3.40.50.300">
    <property type="entry name" value="P-loop containing nucleotide triphosphate hydrolases"/>
    <property type="match status" value="2"/>
</dbReference>
<feature type="compositionally biased region" description="Basic and acidic residues" evidence="4">
    <location>
        <begin position="608"/>
        <end position="620"/>
    </location>
</feature>
<dbReference type="PANTHER" id="PTHR19211">
    <property type="entry name" value="ATP-BINDING TRANSPORT PROTEIN-RELATED"/>
    <property type="match status" value="1"/>
</dbReference>
<dbReference type="SMART" id="SM00382">
    <property type="entry name" value="AAA"/>
    <property type="match status" value="2"/>
</dbReference>
<dbReference type="FunFam" id="3.40.50.300:FF:000011">
    <property type="entry name" value="Putative ABC transporter ATP-binding component"/>
    <property type="match status" value="1"/>
</dbReference>
<dbReference type="InterPro" id="IPR003439">
    <property type="entry name" value="ABC_transporter-like_ATP-bd"/>
</dbReference>
<dbReference type="InterPro" id="IPR032781">
    <property type="entry name" value="ABC_tran_Xtn"/>
</dbReference>
<feature type="compositionally biased region" description="Basic residues" evidence="4">
    <location>
        <begin position="676"/>
        <end position="689"/>
    </location>
</feature>
<feature type="domain" description="ABC transporter" evidence="5">
    <location>
        <begin position="372"/>
        <end position="587"/>
    </location>
</feature>
<keyword evidence="1" id="KW-0677">Repeat</keyword>
<dbReference type="PANTHER" id="PTHR19211:SF131">
    <property type="entry name" value="RIBOSOME BIOGENESIS ATPASE"/>
    <property type="match status" value="1"/>
</dbReference>
<evidence type="ECO:0000313" key="6">
    <source>
        <dbReference type="EMBL" id="TPX63460.1"/>
    </source>
</evidence>
<evidence type="ECO:0000256" key="4">
    <source>
        <dbReference type="SAM" id="MobiDB-lite"/>
    </source>
</evidence>
<dbReference type="CDD" id="cd03221">
    <property type="entry name" value="ABCF_EF-3"/>
    <property type="match status" value="2"/>
</dbReference>
<dbReference type="FunFam" id="3.40.50.300:FF:000104">
    <property type="entry name" value="ATP-binding cassette sub-family F member 3"/>
    <property type="match status" value="1"/>
</dbReference>
<feature type="compositionally biased region" description="Acidic residues" evidence="4">
    <location>
        <begin position="639"/>
        <end position="652"/>
    </location>
</feature>
<dbReference type="Pfam" id="PF12848">
    <property type="entry name" value="ABC_tran_Xtn"/>
    <property type="match status" value="1"/>
</dbReference>
<dbReference type="AlphaFoldDB" id="A0A507EJT7"/>
<evidence type="ECO:0000313" key="7">
    <source>
        <dbReference type="Proteomes" id="UP000320333"/>
    </source>
</evidence>
<organism evidence="6 7">
    <name type="scientific">Chytriomyces confervae</name>
    <dbReference type="NCBI Taxonomy" id="246404"/>
    <lineage>
        <taxon>Eukaryota</taxon>
        <taxon>Fungi</taxon>
        <taxon>Fungi incertae sedis</taxon>
        <taxon>Chytridiomycota</taxon>
        <taxon>Chytridiomycota incertae sedis</taxon>
        <taxon>Chytridiomycetes</taxon>
        <taxon>Chytridiales</taxon>
        <taxon>Chytriomycetaceae</taxon>
        <taxon>Chytriomyces</taxon>
    </lineage>
</organism>
<dbReference type="OrthoDB" id="2110130at2759"/>